<dbReference type="KEGG" id="scu:SCE1572_00255"/>
<dbReference type="SUPFAM" id="SSF63829">
    <property type="entry name" value="Calcium-dependent phosphotriesterase"/>
    <property type="match status" value="1"/>
</dbReference>
<dbReference type="NCBIfam" id="TIGR03696">
    <property type="entry name" value="Rhs_assc_core"/>
    <property type="match status" value="1"/>
</dbReference>
<dbReference type="PATRIC" id="fig|1254432.3.peg.55"/>
<dbReference type="Gene3D" id="2.180.10.10">
    <property type="entry name" value="RHS repeat-associated core"/>
    <property type="match status" value="2"/>
</dbReference>
<feature type="compositionally biased region" description="Basic residues" evidence="2">
    <location>
        <begin position="473"/>
        <end position="496"/>
    </location>
</feature>
<dbReference type="Pfam" id="PF25023">
    <property type="entry name" value="TEN_YD-shell"/>
    <property type="match status" value="2"/>
</dbReference>
<evidence type="ECO:0000313" key="6">
    <source>
        <dbReference type="Proteomes" id="UP000014803"/>
    </source>
</evidence>
<dbReference type="InterPro" id="IPR050708">
    <property type="entry name" value="T6SS_VgrG/RHS"/>
</dbReference>
<keyword evidence="1" id="KW-0677">Repeat</keyword>
<evidence type="ECO:0000313" key="5">
    <source>
        <dbReference type="EMBL" id="AGP33063.1"/>
    </source>
</evidence>
<feature type="domain" description="DUF6531" evidence="3">
    <location>
        <begin position="501"/>
        <end position="575"/>
    </location>
</feature>
<dbReference type="Pfam" id="PF20148">
    <property type="entry name" value="DUF6531"/>
    <property type="match status" value="1"/>
</dbReference>
<dbReference type="eggNOG" id="COG3209">
    <property type="taxonomic scope" value="Bacteria"/>
</dbReference>
<gene>
    <name evidence="5" type="ORF">SCE1572_00255</name>
</gene>
<dbReference type="Pfam" id="PF05593">
    <property type="entry name" value="RHS_repeat"/>
    <property type="match status" value="3"/>
</dbReference>
<evidence type="ECO:0000259" key="4">
    <source>
        <dbReference type="Pfam" id="PF25023"/>
    </source>
</evidence>
<dbReference type="InterPro" id="IPR056823">
    <property type="entry name" value="TEN-like_YD-shell"/>
</dbReference>
<reference evidence="5 6" key="1">
    <citation type="journal article" date="2013" name="Sci. Rep.">
        <title>Extraordinary expansion of a Sorangium cellulosum genome from an alkaline milieu.</title>
        <authorList>
            <person name="Han K."/>
            <person name="Li Z.F."/>
            <person name="Peng R."/>
            <person name="Zhu L.P."/>
            <person name="Zhou T."/>
            <person name="Wang L.G."/>
            <person name="Li S.G."/>
            <person name="Zhang X.B."/>
            <person name="Hu W."/>
            <person name="Wu Z.H."/>
            <person name="Qin N."/>
            <person name="Li Y.Z."/>
        </authorList>
    </citation>
    <scope>NUCLEOTIDE SEQUENCE [LARGE SCALE GENOMIC DNA]</scope>
    <source>
        <strain evidence="5 6">So0157-2</strain>
    </source>
</reference>
<accession>S4XR32</accession>
<dbReference type="Pfam" id="PF13665">
    <property type="entry name" value="Tox-PAAR-like"/>
    <property type="match status" value="1"/>
</dbReference>
<dbReference type="HOGENOM" id="CLU_001218_1_4_7"/>
<feature type="compositionally biased region" description="Basic and acidic residues" evidence="2">
    <location>
        <begin position="251"/>
        <end position="441"/>
    </location>
</feature>
<dbReference type="Proteomes" id="UP000014803">
    <property type="component" value="Chromosome"/>
</dbReference>
<dbReference type="NCBIfam" id="TIGR01643">
    <property type="entry name" value="YD_repeat_2x"/>
    <property type="match status" value="12"/>
</dbReference>
<evidence type="ECO:0000259" key="3">
    <source>
        <dbReference type="Pfam" id="PF20148"/>
    </source>
</evidence>
<name>S4XR32_SORCE</name>
<feature type="domain" description="Teneurin-like YD-shell" evidence="4">
    <location>
        <begin position="1178"/>
        <end position="1495"/>
    </location>
</feature>
<dbReference type="InterPro" id="IPR045351">
    <property type="entry name" value="DUF6531"/>
</dbReference>
<feature type="region of interest" description="Disordered" evidence="2">
    <location>
        <begin position="241"/>
        <end position="502"/>
    </location>
</feature>
<evidence type="ECO:0000256" key="1">
    <source>
        <dbReference type="ARBA" id="ARBA00022737"/>
    </source>
</evidence>
<dbReference type="InterPro" id="IPR031325">
    <property type="entry name" value="RHS_repeat"/>
</dbReference>
<dbReference type="PANTHER" id="PTHR32305:SF15">
    <property type="entry name" value="PROTEIN RHSA-RELATED"/>
    <property type="match status" value="1"/>
</dbReference>
<dbReference type="InterPro" id="IPR022385">
    <property type="entry name" value="Rhs_assc_core"/>
</dbReference>
<dbReference type="STRING" id="1254432.SCE1572_00255"/>
<proteinExistence type="predicted"/>
<sequence>MAENEGLCKTGNAWVVCIEPDVCKTPIGDEMKPVPYQIRACLAAGVDEATTVRLGTFDTATMASRITTVQGDEPGTGGGVKSGVNLGYCRPVTHSTTVHAGGANVTYHTSLYAMNCAGPDGPENTFGKAVFMAHGLAPYAGPLVDLNKMREEAEKSWWEKASDWVHTGLDIVGFIPGLGEIADGLNAAIYLAEGDYLNAAISAAGMIPFGGAAATGGRLAAKAGKAVAEAVGKEGAQEAAQQVGKQGAEQLGKEGAEKAGKEGAEKAGKEGAEKAGKEGAEKAGKEGAEKAGKEGAEKAGKEGAEKAGKEGAEKAGKEGAEKAGKEGAEKAGKEGAEKAGKEGAEKAGKEGAEKAGKEGAEKAGKEGAEKAGKEGAEKAGKEGAEKAGKEGAEKAGKEGAEKAGKEGAEKAGKEGAEKAGKEGAEKAGKEGAEKAGKKGADDAAGGGAKKPKKKGDDGVVVKGTPGKGSKAGGGKRKGGKHRRKESPKKKRKKKNKCTTEGHPVDVATGEVVDEATDISLPGVIPLVIERQYASSRCDDRDAALGPGWSHSLEQWIEEGEETIDLHDDEGRWICFDKVGAGEASFERGERLELRVGRDGSYRVYDPESRIARVFAGPGRKALLRSIEDASGNAITLDYHEGLLSRVVDTAGREVLFTWDRGRLARLDVRVDGRVEQWVEYRYSKARNLASVVDALGNVEEYEYDGADRMIVAQLKNGARFQYTYDDESGRCVRTWGPDGLHEVELYADGRTQTTRAESEEPKIYTWDDDGLVTREETTTGVVLAEREYDEDGHVVEERNGAGDTTRFERDARGNLVRVVDPAGNVTTWAYEGDLPVKRTGPDGLETLYTHDARGSLTEIHYPTGVTYKLTYDDRGRLCSIEGAEGPVVRYEYDARHNVIAETDARGARTLFEYDTLGRPVSMTDAFGRGTRLTYDRLGRPIEIQRPDGSVMQQAYDAQGNVARVTDALGQVTAMEYAGTGVLAHVTRPEGQKWSFRYTSKERLREIENPRGEVYGFTYDAAGRVVEERTFDGRVLKYDYSKAGNLSRIDYPDGSFRAFNHDRMGNIVFEQSTDGIATYPRDSLGRLLAAVVEEGEHKIVTMFERDRLGQIVTERQGDKALRFEYDARGRRTKRVLPNGATTKYVYDALDALVAVEHDGYRMEIERDVLGREVWRGRPDEQVSIRSGYDTMDRLIEQRVSASTPGTEITKDLVERKWSYDALGRVTRIDDGRWGATTYRYDRIDQLLEARRGSLREVFAYDVAGSLRTMLESLEAQAGSPEWEIAPGDLLRHAGKAKYTYDKRGRRIVKLDLGARTEGAEAAATEYAWDCRDRLREVRRPDGTRVRFSYDAFGRRVRKDVVLAGAETADRTVEFLWDGNELAADLERTRGARVFVHDPGTSAPLLQAEQGQVFAVVNDHLGMPKELLGPDGRVAWSAAHSAWGRVVEVFRDQAAQHARPVESPFRLLGQYADDETGLCYVRFRYWDPDVGRWCSPDPLGVAGGAKLFAFDGSPTLLVDPLGLNTRPPKRLKKEDPGLQDFIQKLQQAGVNVTNSNIEIMGASGEILGEVDVITDKVLIQYKNGASSPNAIIKQVLEKTEPYVTRPVVVFVNDTGKSGDRTVKKAGSKICVTNNFDLLVEVIK</sequence>
<evidence type="ECO:0000256" key="2">
    <source>
        <dbReference type="SAM" id="MobiDB-lite"/>
    </source>
</evidence>
<dbReference type="PANTHER" id="PTHR32305">
    <property type="match status" value="1"/>
</dbReference>
<dbReference type="CDD" id="cd20745">
    <property type="entry name" value="FIX_RhsA_AHH_HNH-like"/>
    <property type="match status" value="1"/>
</dbReference>
<dbReference type="RefSeq" id="WP_020464764.1">
    <property type="nucleotide sequence ID" value="NC_021658.1"/>
</dbReference>
<organism evidence="5 6">
    <name type="scientific">Sorangium cellulosum So0157-2</name>
    <dbReference type="NCBI Taxonomy" id="1254432"/>
    <lineage>
        <taxon>Bacteria</taxon>
        <taxon>Pseudomonadati</taxon>
        <taxon>Myxococcota</taxon>
        <taxon>Polyangia</taxon>
        <taxon>Polyangiales</taxon>
        <taxon>Polyangiaceae</taxon>
        <taxon>Sorangium</taxon>
    </lineage>
</organism>
<protein>
    <submittedName>
        <fullName evidence="5">Uncharacterized protein</fullName>
    </submittedName>
</protein>
<dbReference type="EMBL" id="CP003969">
    <property type="protein sequence ID" value="AGP33063.1"/>
    <property type="molecule type" value="Genomic_DNA"/>
</dbReference>
<dbReference type="eggNOG" id="COG3064">
    <property type="taxonomic scope" value="Bacteria"/>
</dbReference>
<feature type="domain" description="Teneurin-like YD-shell" evidence="4">
    <location>
        <begin position="911"/>
        <end position="1016"/>
    </location>
</feature>
<dbReference type="InterPro" id="IPR006530">
    <property type="entry name" value="YD"/>
</dbReference>